<name>A0ACB7GQ18_MANES</name>
<dbReference type="Proteomes" id="UP000091857">
    <property type="component" value="Chromosome 12"/>
</dbReference>
<gene>
    <name evidence="1" type="ORF">MANES_12G036500v8</name>
</gene>
<proteinExistence type="predicted"/>
<organism evidence="1 2">
    <name type="scientific">Manihot esculenta</name>
    <name type="common">Cassava</name>
    <name type="synonym">Jatropha manihot</name>
    <dbReference type="NCBI Taxonomy" id="3983"/>
    <lineage>
        <taxon>Eukaryota</taxon>
        <taxon>Viridiplantae</taxon>
        <taxon>Streptophyta</taxon>
        <taxon>Embryophyta</taxon>
        <taxon>Tracheophyta</taxon>
        <taxon>Spermatophyta</taxon>
        <taxon>Magnoliopsida</taxon>
        <taxon>eudicotyledons</taxon>
        <taxon>Gunneridae</taxon>
        <taxon>Pentapetalae</taxon>
        <taxon>rosids</taxon>
        <taxon>fabids</taxon>
        <taxon>Malpighiales</taxon>
        <taxon>Euphorbiaceae</taxon>
        <taxon>Crotonoideae</taxon>
        <taxon>Manihoteae</taxon>
        <taxon>Manihot</taxon>
    </lineage>
</organism>
<reference evidence="2" key="1">
    <citation type="journal article" date="2016" name="Nat. Biotechnol.">
        <title>Sequencing wild and cultivated cassava and related species reveals extensive interspecific hybridization and genetic diversity.</title>
        <authorList>
            <person name="Bredeson J.V."/>
            <person name="Lyons J.B."/>
            <person name="Prochnik S.E."/>
            <person name="Wu G.A."/>
            <person name="Ha C.M."/>
            <person name="Edsinger-Gonzales E."/>
            <person name="Grimwood J."/>
            <person name="Schmutz J."/>
            <person name="Rabbi I.Y."/>
            <person name="Egesi C."/>
            <person name="Nauluvula P."/>
            <person name="Lebot V."/>
            <person name="Ndunguru J."/>
            <person name="Mkamilo G."/>
            <person name="Bart R.S."/>
            <person name="Setter T.L."/>
            <person name="Gleadow R.M."/>
            <person name="Kulakow P."/>
            <person name="Ferguson M.E."/>
            <person name="Rounsley S."/>
            <person name="Rokhsar D.S."/>
        </authorList>
    </citation>
    <scope>NUCLEOTIDE SEQUENCE [LARGE SCALE GENOMIC DNA]</scope>
    <source>
        <strain evidence="2">cv. AM560-2</strain>
    </source>
</reference>
<protein>
    <submittedName>
        <fullName evidence="1">Uncharacterized protein</fullName>
    </submittedName>
</protein>
<evidence type="ECO:0000313" key="2">
    <source>
        <dbReference type="Proteomes" id="UP000091857"/>
    </source>
</evidence>
<keyword evidence="2" id="KW-1185">Reference proteome</keyword>
<evidence type="ECO:0000313" key="1">
    <source>
        <dbReference type="EMBL" id="KAG8641834.1"/>
    </source>
</evidence>
<comment type="caution">
    <text evidence="1">The sequence shown here is derived from an EMBL/GenBank/DDBJ whole genome shotgun (WGS) entry which is preliminary data.</text>
</comment>
<sequence length="157" mass="17332">MYPRVRVRKQEQEDDTESEIFPLEINGDSKFLKVLESLSVLACFSPEKENQSDSPALIARITQPYVPNLTTEPVSASKANDGMFGSRKKANNEKSLALRKCNSEPRKPIQFQTKAKASASESSQAKAKAESSPNMRRGSSKGISRIGSSKFHVQKPS</sequence>
<accession>A0ACB7GQ18</accession>
<dbReference type="EMBL" id="CM004398">
    <property type="protein sequence ID" value="KAG8641834.1"/>
    <property type="molecule type" value="Genomic_DNA"/>
</dbReference>